<dbReference type="GeneID" id="66928063"/>
<keyword evidence="3" id="KW-1185">Reference proteome</keyword>
<gene>
    <name evidence="2" type="ORF">Aspvir_000081</name>
</gene>
<name>A0A9P3EYB3_ASPVI</name>
<protein>
    <submittedName>
        <fullName evidence="2">Uncharacterized protein</fullName>
    </submittedName>
</protein>
<evidence type="ECO:0000256" key="1">
    <source>
        <dbReference type="SAM" id="MobiDB-lite"/>
    </source>
</evidence>
<organism evidence="2 3">
    <name type="scientific">Aspergillus viridinutans</name>
    <dbReference type="NCBI Taxonomy" id="75553"/>
    <lineage>
        <taxon>Eukaryota</taxon>
        <taxon>Fungi</taxon>
        <taxon>Dikarya</taxon>
        <taxon>Ascomycota</taxon>
        <taxon>Pezizomycotina</taxon>
        <taxon>Eurotiomycetes</taxon>
        <taxon>Eurotiomycetidae</taxon>
        <taxon>Eurotiales</taxon>
        <taxon>Aspergillaceae</taxon>
        <taxon>Aspergillus</taxon>
        <taxon>Aspergillus subgen. Fumigati</taxon>
    </lineage>
</organism>
<feature type="compositionally biased region" description="Acidic residues" evidence="1">
    <location>
        <begin position="296"/>
        <end position="318"/>
    </location>
</feature>
<dbReference type="AlphaFoldDB" id="A0A9P3EYB3"/>
<dbReference type="EMBL" id="BOPL01000001">
    <property type="protein sequence ID" value="GIJ97973.1"/>
    <property type="molecule type" value="Genomic_DNA"/>
</dbReference>
<accession>A0A9P3EYB3</accession>
<proteinExistence type="predicted"/>
<evidence type="ECO:0000313" key="2">
    <source>
        <dbReference type="EMBL" id="GIJ97973.1"/>
    </source>
</evidence>
<dbReference type="Proteomes" id="UP000710440">
    <property type="component" value="Unassembled WGS sequence"/>
</dbReference>
<comment type="caution">
    <text evidence="2">The sequence shown here is derived from an EMBL/GenBank/DDBJ whole genome shotgun (WGS) entry which is preliminary data.</text>
</comment>
<feature type="region of interest" description="Disordered" evidence="1">
    <location>
        <begin position="230"/>
        <end position="336"/>
    </location>
</feature>
<sequence>MLLAVPVQTQIVMQGILTMHMGTFSQWEKYSDALHYFMSSNIRPANRIIASSAQLRKFVYLSHYIHVLAHLCIERMIQRCLESPLGQRQYPPSFRLPTWTEEQRAVLTLWRLLFWNQLKIEGAKGSLRWSTGELQRLAGSNLYDHYHYISPVYQAFAALGFIAEISPAESSSDLSESPARDSFPLPSTPSEFDWVEFDWLCEPPPSSRAITQGRTFEDCEHDLAVMFPLPQSGHTQQRGDDETSPEAAQDPSQDPIGGSSPEHGTQSPSQPRPGLRGEAVQPPRRPRARFFYGTPSEDESSDDNEWNTTVDSEDEESSSDSSSDSSEDGPRSIRGCRMVGYTPNPDYYYIWGPPQPYVPRPVRDYGLQSLRGPEWEDLDQEPLGIQFWHSTGGNPAAGPAKYMWFHPYARYGFAFWEERRMMQLGLWSHQALDDPVEYYRRWYTFLSQEDIKRWKQNFRYIDDDDYE</sequence>
<dbReference type="OrthoDB" id="4358152at2759"/>
<reference evidence="2 3" key="1">
    <citation type="submission" date="2021-02" db="EMBL/GenBank/DDBJ databases">
        <title>Pan-genome distribution and transcriptional activeness of fungal secondary metabolism genes in Aspergillus section Fumigati.</title>
        <authorList>
            <person name="Takahashi H."/>
            <person name="Umemura M."/>
            <person name="Ninomiya A."/>
            <person name="Kusuya Y."/>
            <person name="Urayama S."/>
            <person name="Shimizu M."/>
            <person name="Watanabe A."/>
            <person name="Kamei K."/>
            <person name="Yaguchi T."/>
            <person name="Hagiwara D."/>
        </authorList>
    </citation>
    <scope>NUCLEOTIDE SEQUENCE [LARGE SCALE GENOMIC DNA]</scope>
    <source>
        <strain evidence="2 3">IFM 47045</strain>
    </source>
</reference>
<evidence type="ECO:0000313" key="3">
    <source>
        <dbReference type="Proteomes" id="UP000710440"/>
    </source>
</evidence>
<dbReference type="RefSeq" id="XP_043121160.1">
    <property type="nucleotide sequence ID" value="XM_043265225.1"/>
</dbReference>